<dbReference type="SUPFAM" id="SSF57802">
    <property type="entry name" value="Rubredoxin-like"/>
    <property type="match status" value="1"/>
</dbReference>
<feature type="compositionally biased region" description="Polar residues" evidence="7">
    <location>
        <begin position="1002"/>
        <end position="1011"/>
    </location>
</feature>
<proteinExistence type="inferred from homology"/>
<feature type="compositionally biased region" description="Low complexity" evidence="7">
    <location>
        <begin position="509"/>
        <end position="520"/>
    </location>
</feature>
<dbReference type="OrthoDB" id="435881at2759"/>
<name>A0A813BZE4_9DINO</name>
<dbReference type="InterPro" id="IPR005101">
    <property type="entry name" value="Cryptochr/Photolyase_FAD-bd"/>
</dbReference>
<dbReference type="GO" id="GO:0003917">
    <property type="term" value="F:DNA topoisomerase type I (single strand cut, ATP-independent) activity"/>
    <property type="evidence" value="ECO:0007669"/>
    <property type="project" value="UniProtKB-EC"/>
</dbReference>
<feature type="region of interest" description="Disordered" evidence="7">
    <location>
        <begin position="501"/>
        <end position="575"/>
    </location>
</feature>
<feature type="region of interest" description="Disordered" evidence="7">
    <location>
        <begin position="993"/>
        <end position="1046"/>
    </location>
</feature>
<dbReference type="PROSITE" id="PS00396">
    <property type="entry name" value="TOPO_IA_1"/>
    <property type="match status" value="1"/>
</dbReference>
<dbReference type="InterPro" id="IPR013826">
    <property type="entry name" value="Topo_IA_cen_sub3"/>
</dbReference>
<evidence type="ECO:0000313" key="12">
    <source>
        <dbReference type="Proteomes" id="UP000601435"/>
    </source>
</evidence>
<feature type="compositionally biased region" description="Polar residues" evidence="7">
    <location>
        <begin position="222"/>
        <end position="240"/>
    </location>
</feature>
<dbReference type="GO" id="GO:0006281">
    <property type="term" value="P:DNA repair"/>
    <property type="evidence" value="ECO:0007669"/>
    <property type="project" value="TreeGrafter"/>
</dbReference>
<dbReference type="SMART" id="SM00436">
    <property type="entry name" value="TOP1Bc"/>
    <property type="match status" value="1"/>
</dbReference>
<dbReference type="Proteomes" id="UP000601435">
    <property type="component" value="Unassembled WGS sequence"/>
</dbReference>
<dbReference type="GO" id="GO:0005506">
    <property type="term" value="F:iron ion binding"/>
    <property type="evidence" value="ECO:0007669"/>
    <property type="project" value="InterPro"/>
</dbReference>
<feature type="compositionally biased region" description="Basic and acidic residues" evidence="7">
    <location>
        <begin position="643"/>
        <end position="652"/>
    </location>
</feature>
<evidence type="ECO:0000259" key="9">
    <source>
        <dbReference type="PROSITE" id="PS50903"/>
    </source>
</evidence>
<feature type="region of interest" description="Disordered" evidence="7">
    <location>
        <begin position="1060"/>
        <end position="1090"/>
    </location>
</feature>
<feature type="compositionally biased region" description="Low complexity" evidence="7">
    <location>
        <begin position="343"/>
        <end position="365"/>
    </location>
</feature>
<organism evidence="11 12">
    <name type="scientific">Symbiodinium necroappetens</name>
    <dbReference type="NCBI Taxonomy" id="1628268"/>
    <lineage>
        <taxon>Eukaryota</taxon>
        <taxon>Sar</taxon>
        <taxon>Alveolata</taxon>
        <taxon>Dinophyceae</taxon>
        <taxon>Suessiales</taxon>
        <taxon>Symbiodiniaceae</taxon>
        <taxon>Symbiodinium</taxon>
    </lineage>
</organism>
<dbReference type="InterPro" id="IPR023406">
    <property type="entry name" value="Topo_IA_AS"/>
</dbReference>
<dbReference type="EC" id="5.6.2.1" evidence="3"/>
<keyword evidence="5" id="KW-0238">DNA-binding</keyword>
<dbReference type="PANTHER" id="PTHR11390:SF20">
    <property type="entry name" value="DNA TOPOISOMERASE 3-BETA-1"/>
    <property type="match status" value="1"/>
</dbReference>
<protein>
    <recommendedName>
        <fullName evidence="3">DNA topoisomerase</fullName>
        <ecNumber evidence="3">5.6.2.1</ecNumber>
    </recommendedName>
</protein>
<feature type="compositionally biased region" description="Pro residues" evidence="7">
    <location>
        <begin position="1018"/>
        <end position="1028"/>
    </location>
</feature>
<dbReference type="InterPro" id="IPR036155">
    <property type="entry name" value="Crypto/Photolyase_N_sf"/>
</dbReference>
<dbReference type="Pfam" id="PF03441">
    <property type="entry name" value="FAD_binding_7"/>
    <property type="match status" value="1"/>
</dbReference>
<dbReference type="SUPFAM" id="SSF56712">
    <property type="entry name" value="Prokaryotic type I DNA topoisomerase"/>
    <property type="match status" value="2"/>
</dbReference>
<feature type="region of interest" description="Disordered" evidence="7">
    <location>
        <begin position="587"/>
        <end position="757"/>
    </location>
</feature>
<evidence type="ECO:0000259" key="10">
    <source>
        <dbReference type="PROSITE" id="PS52039"/>
    </source>
</evidence>
<dbReference type="InterPro" id="IPR003601">
    <property type="entry name" value="Topo_IA_2"/>
</dbReference>
<feature type="compositionally biased region" description="Low complexity" evidence="7">
    <location>
        <begin position="398"/>
        <end position="419"/>
    </location>
</feature>
<evidence type="ECO:0000259" key="8">
    <source>
        <dbReference type="PROSITE" id="PS50878"/>
    </source>
</evidence>
<keyword evidence="6" id="KW-0413">Isomerase</keyword>
<dbReference type="Gene3D" id="2.20.28.10">
    <property type="match status" value="1"/>
</dbReference>
<feature type="compositionally biased region" description="Polar residues" evidence="7">
    <location>
        <begin position="656"/>
        <end position="674"/>
    </location>
</feature>
<evidence type="ECO:0000256" key="3">
    <source>
        <dbReference type="ARBA" id="ARBA00012891"/>
    </source>
</evidence>
<dbReference type="PROSITE" id="PS50878">
    <property type="entry name" value="RT_POL"/>
    <property type="match status" value="1"/>
</dbReference>
<feature type="compositionally biased region" description="Basic and acidic residues" evidence="7">
    <location>
        <begin position="744"/>
        <end position="754"/>
    </location>
</feature>
<keyword evidence="4" id="KW-0799">Topoisomerase</keyword>
<sequence>MQAPAPPESGGAFMDDTYLWSHDRTHLQATLAALERHLARHGLLINPRKTAVIYSQPQGGGAYRIGGEMVGCRPFGEVVTALGSPLTFGESVAAIITPGAQSVQQTRSSALRHHATQGVLRWSTFQLGHTWDLYGHMARAQPGGRPMLSWKDLEWWELEKQKPRAQRHTHVKYNALADPERQVVAVAGTAWKQLAADFQTWGRLGEQFVSKFDDPWAHTYRRSQQQQPTLHLSAQPQEGTHQAAQAATEPATQTEYPNMGGQPASQPQTLQPGRATGQAEATNEPQPAAAGEAPASAAQPHAAQPHTPRGPDPVGPQAPVPRHRPRMQPPDSQRYPPPADPHAQGLPQAQQTAQQPSQAAAASCQTQVGAHGTAIMSQRVATTNQQADPATMPQPQHQQPGATTYTGQPTPTATGGTPHQHARGMQPGGNPKEAWGYYAPTYDPATDPWHEDDEEDASQPMLPQPGQATRMGTTQQQPLVYTVPAAPNQWGYTLTYHPPLQQATVGSNQPCTQQPQHQGQLHSPEHSGPHATAQHRQPEAVNSNLPGQGDLHAAMPAQGGTTTQPQQQQQPAPQEVTLTCPQLAHQPPNCNRWGRTLQPLTQGNGPTTGTTVPHPGQQPQYKPTPQGYEPPPWAVPADYIPPWERDPHRPQDTKPAPSSSSGEAFTQQPQQQPEGTMPTMPPTAEGHCQQTQHPAGHPDPTTTDGGGMARGGSTTQGEARIAPTAELEEEDPTGGTGGGKAQRPYHEGHGDQRMRGKRFKAAVQTAFGQRGWTKGDDVTWKEVAHLVGLREEDDESEWARVLAEGAQRGGRRRRGPAAAATATVEQPDDDNDATLQWDGLFNSMLISPGGADRPDTFPPELPFHADAEMHLRGLPHGAWAGITLPWQSRRGPEYASSTRGYCRIKVRRRPGGIEPAGYMATSTSFVLFPWGAIQGGRPRKWLLHITGGPPQEDPEAAATLGVAIFLRLGEYDPRASNNPPMAWEQMALQLIPPPGRRREPAQNPTFPGDNQSSTAGPSSPPVTAPSPSPTQRGNENGQPDEEDDEIDEPSFMQRATQLNDTAASSAGETPQDGWGQRRGRPAGGRPHRMAPAAAMVRRWLRQLAAILQAHPMGDAIPLLLEETMEMVGTCTDDDRWQDDGTVGGPGPCKKRRILNMIYVARSRLELICEDDGIDGYNQHQIWEDLKTALGDLRRGQEQFQQATQGQGGYQAMQGSHGLDQAIAAVQAAAGATMEGDLDWLSESWSQVITVLVQDAEDLLEEEGILDYVHPADVVALEEGGQEAQPPPAGGPDEQIDRLLRNARAVMNFVPAGGEQMRQLLAAILIWRQQTRGESIAVDTQTTDAAGEGSQPAEGLRPTDAWVPPVDTEQWTGSIPSSSVQPASPEGDLFEPTDADLVQAPVVKTLTDSARKARVAEHLQELAEASSQLCLWLDADREGENIGFEVIAVCRDRFPDNSNVHRAIFSALTREEDNPVARAAVAEALVDQRSLLSVFVFDPRFLDRSNYGRVTDPEFKKSISTRKPVDFGNRKTSALRARFWLQCVRAVGQDIVKRGGNFVATGFVTADQKTSWGRCRKEPVSPEQTDVEDAVALNLKSRGSELRREWGAMSLYHCQDLPFGLNASPGNYTELTLTLGWEDLWRSPARSATATPIRFPVAVLSDDLPGTIGPSVLENEREALKLLGYDDQEIEEAVAQQMPPGGETSARELLERWLREDLEIPKVQEELPVFWDLPTGGQDKASGGKDPLQWANLARPDGWLRVSHYMAVGCISAREILARADDSPNFNGVAHRLLWRELHRLNAIRWGRRLFWLQGPGRVERPWSWDTSLVDAWKAGRTGVPYIDACMRELKQTGWLAYKGRKTAGFYFVFILGLDWRWGAFHFEDVLLDYDVAMNYGNWVVVAEVDKQNRGAHGFTSLEDLAAWKRDEFEWKLTAEKANDASGSYIKRWLPELANVDASFVHHPWTMTQEQMAKCGCVLGKDYPQPRGGPFQLKEQEDMNVTIDTSDALERRSHPNDPNGYPYTFKEFIDFALARGSPASFGKQCWEESLPVSKAQPSPEMEVAASFNQLGRPDMAVAQGVDTRQELDLRVGISFSRLLTRQLTNTPLGNVKRGASRSITYGPCQTPALGFCAQRQREIESFQPQKRWTPEVELRHAGSSLTFVWKHGQLDDEKQAVALEQALLSRPVAKLRSSSSTPEVLHRPTGLNTVQLLRSASNALGLGPKQAMKVAEDLYSAGIISYPRTETTRYHETFDAEASLRPLSRHPTFGRAANRALGAWRSLAGKAQSYRARDVGDHPPIVPLRVAGPDELRSAARRLYDFVCRHFLASWLGDVKLERRLGRCTLLALALCLGAHVGAVNFAAPDGRHAQTPRARAEVSHGLSARPRSLAMKASKLDALGFKKQQINDAARNVAFIAVIAGTIASSWIFTGKWWKVPLGLALPSMLYRLWTTRGNTEKLAQVSASVDSKYIASTEEAQQELHMFMCSSCGYTLFPARGREGAFFNDKFKCPMCGASKEEFVDMNDDDDDGSAALAAAAARAEKGEAPAA</sequence>
<dbReference type="Gene3D" id="1.10.290.10">
    <property type="entry name" value="Topoisomerase I, domain 4"/>
    <property type="match status" value="1"/>
</dbReference>
<dbReference type="InterPro" id="IPR023405">
    <property type="entry name" value="Topo_IA_core_domain"/>
</dbReference>
<dbReference type="InterPro" id="IPR036134">
    <property type="entry name" value="Crypto/Photolyase_FAD-like_sf"/>
</dbReference>
<comment type="catalytic activity">
    <reaction evidence="1">
        <text>ATP-independent breakage of single-stranded DNA, followed by passage and rejoining.</text>
        <dbReference type="EC" id="5.6.2.1"/>
    </reaction>
</comment>
<dbReference type="Gene3D" id="1.10.460.10">
    <property type="entry name" value="Topoisomerase I, domain 2"/>
    <property type="match status" value="1"/>
</dbReference>
<dbReference type="PROSITE" id="PS50903">
    <property type="entry name" value="RUBREDOXIN_LIKE"/>
    <property type="match status" value="1"/>
</dbReference>
<evidence type="ECO:0000256" key="4">
    <source>
        <dbReference type="ARBA" id="ARBA00023029"/>
    </source>
</evidence>
<dbReference type="Gene3D" id="3.40.50.620">
    <property type="entry name" value="HUPs"/>
    <property type="match status" value="1"/>
</dbReference>
<dbReference type="InterPro" id="IPR000477">
    <property type="entry name" value="RT_dom"/>
</dbReference>
<comment type="similarity">
    <text evidence="2">Belongs to the type IA topoisomerase family.</text>
</comment>
<dbReference type="Gene3D" id="1.25.40.80">
    <property type="match status" value="1"/>
</dbReference>
<feature type="region of interest" description="Disordered" evidence="7">
    <location>
        <begin position="381"/>
        <end position="472"/>
    </location>
</feature>
<feature type="domain" description="Topo IA-type catalytic" evidence="10">
    <location>
        <begin position="2073"/>
        <end position="2488"/>
    </location>
</feature>
<dbReference type="EMBL" id="CAJNJA010082919">
    <property type="protein sequence ID" value="CAE7933671.1"/>
    <property type="molecule type" value="Genomic_DNA"/>
</dbReference>
<dbReference type="GO" id="GO:0003677">
    <property type="term" value="F:DNA binding"/>
    <property type="evidence" value="ECO:0007669"/>
    <property type="project" value="UniProtKB-KW"/>
</dbReference>
<dbReference type="InterPro" id="IPR013824">
    <property type="entry name" value="Topo_IA_cen_sub1"/>
</dbReference>
<feature type="domain" description="Rubredoxin-like" evidence="9">
    <location>
        <begin position="2481"/>
        <end position="2523"/>
    </location>
</feature>
<dbReference type="PROSITE" id="PS52039">
    <property type="entry name" value="TOPO_IA_2"/>
    <property type="match status" value="1"/>
</dbReference>
<feature type="compositionally biased region" description="Basic residues" evidence="7">
    <location>
        <begin position="1077"/>
        <end position="1088"/>
    </location>
</feature>
<dbReference type="Gene3D" id="1.10.579.10">
    <property type="entry name" value="DNA Cyclobutane Dipyrimidine Photolyase, subunit A, domain 3"/>
    <property type="match status" value="1"/>
</dbReference>
<feature type="region of interest" description="Disordered" evidence="7">
    <location>
        <begin position="221"/>
        <end position="365"/>
    </location>
</feature>
<evidence type="ECO:0000256" key="6">
    <source>
        <dbReference type="ARBA" id="ARBA00023235"/>
    </source>
</evidence>
<dbReference type="SUPFAM" id="SSF52425">
    <property type="entry name" value="Cryptochrome/photolyase, N-terminal domain"/>
    <property type="match status" value="1"/>
</dbReference>
<evidence type="ECO:0000256" key="5">
    <source>
        <dbReference type="ARBA" id="ARBA00023125"/>
    </source>
</evidence>
<accession>A0A813BZE4</accession>
<feature type="compositionally biased region" description="Low complexity" evidence="7">
    <location>
        <begin position="242"/>
        <end position="255"/>
    </location>
</feature>
<dbReference type="GO" id="GO:0006310">
    <property type="term" value="P:DNA recombination"/>
    <property type="evidence" value="ECO:0007669"/>
    <property type="project" value="TreeGrafter"/>
</dbReference>
<evidence type="ECO:0000256" key="1">
    <source>
        <dbReference type="ARBA" id="ARBA00000213"/>
    </source>
</evidence>
<keyword evidence="12" id="KW-1185">Reference proteome</keyword>
<feature type="compositionally biased region" description="Low complexity" evidence="7">
    <location>
        <begin position="285"/>
        <end position="305"/>
    </location>
</feature>
<feature type="compositionally biased region" description="Low complexity" evidence="7">
    <location>
        <begin position="598"/>
        <end position="620"/>
    </location>
</feature>
<feature type="compositionally biased region" description="Low complexity" evidence="7">
    <location>
        <begin position="556"/>
        <end position="574"/>
    </location>
</feature>
<dbReference type="GO" id="GO:0006265">
    <property type="term" value="P:DNA topological change"/>
    <property type="evidence" value="ECO:0007669"/>
    <property type="project" value="InterPro"/>
</dbReference>
<gene>
    <name evidence="11" type="primary">TOP3B</name>
    <name evidence="11" type="ORF">SNEC2469_LOCUS32597</name>
</gene>
<dbReference type="PRINTS" id="PR00417">
    <property type="entry name" value="PRTPISMRASEI"/>
</dbReference>
<dbReference type="SMART" id="SM00437">
    <property type="entry name" value="TOP1Ac"/>
    <property type="match status" value="1"/>
</dbReference>
<dbReference type="Gene3D" id="3.40.50.140">
    <property type="match status" value="1"/>
</dbReference>
<dbReference type="GO" id="GO:0005634">
    <property type="term" value="C:nucleus"/>
    <property type="evidence" value="ECO:0007669"/>
    <property type="project" value="TreeGrafter"/>
</dbReference>
<dbReference type="InterPro" id="IPR000380">
    <property type="entry name" value="Topo_IA"/>
</dbReference>
<evidence type="ECO:0000313" key="11">
    <source>
        <dbReference type="EMBL" id="CAE7933671.1"/>
    </source>
</evidence>
<dbReference type="InterPro" id="IPR014729">
    <property type="entry name" value="Rossmann-like_a/b/a_fold"/>
</dbReference>
<evidence type="ECO:0000256" key="2">
    <source>
        <dbReference type="ARBA" id="ARBA00009446"/>
    </source>
</evidence>
<feature type="region of interest" description="Disordered" evidence="7">
    <location>
        <begin position="807"/>
        <end position="831"/>
    </location>
</feature>
<feature type="compositionally biased region" description="Pro residues" evidence="7">
    <location>
        <begin position="308"/>
        <end position="319"/>
    </location>
</feature>
<evidence type="ECO:0000256" key="7">
    <source>
        <dbReference type="SAM" id="MobiDB-lite"/>
    </source>
</evidence>
<feature type="compositionally biased region" description="Polar residues" evidence="7">
    <location>
        <begin position="381"/>
        <end position="397"/>
    </location>
</feature>
<dbReference type="InterPro" id="IPR013497">
    <property type="entry name" value="Topo_IA_cen"/>
</dbReference>
<dbReference type="InterPro" id="IPR024934">
    <property type="entry name" value="Rubredoxin-like_dom"/>
</dbReference>
<dbReference type="InterPro" id="IPR003602">
    <property type="entry name" value="Topo_IA_DNA-bd_dom"/>
</dbReference>
<dbReference type="SUPFAM" id="SSF48173">
    <property type="entry name" value="Cryptochrome/photolyase FAD-binding domain"/>
    <property type="match status" value="1"/>
</dbReference>
<comment type="caution">
    <text evidence="11">The sequence shown here is derived from an EMBL/GenBank/DDBJ whole genome shotgun (WGS) entry which is preliminary data.</text>
</comment>
<feature type="domain" description="Reverse transcriptase" evidence="8">
    <location>
        <begin position="1"/>
        <end position="86"/>
    </location>
</feature>
<dbReference type="PANTHER" id="PTHR11390">
    <property type="entry name" value="PROKARYOTIC DNA TOPOISOMERASE"/>
    <property type="match status" value="1"/>
</dbReference>
<reference evidence="11" key="1">
    <citation type="submission" date="2021-02" db="EMBL/GenBank/DDBJ databases">
        <authorList>
            <person name="Dougan E. K."/>
            <person name="Rhodes N."/>
            <person name="Thang M."/>
            <person name="Chan C."/>
        </authorList>
    </citation>
    <scope>NUCLEOTIDE SEQUENCE</scope>
</reference>
<dbReference type="Pfam" id="PF01131">
    <property type="entry name" value="Topoisom_bac"/>
    <property type="match status" value="1"/>
</dbReference>